<keyword evidence="2 5" id="KW-0378">Hydrolase</keyword>
<dbReference type="PANTHER" id="PTHR24031">
    <property type="entry name" value="RNA HELICASE"/>
    <property type="match status" value="1"/>
</dbReference>
<feature type="domain" description="Helicase C-terminal" evidence="8">
    <location>
        <begin position="374"/>
        <end position="521"/>
    </location>
</feature>
<keyword evidence="3 5" id="KW-0067">ATP-binding</keyword>
<evidence type="ECO:0000256" key="5">
    <source>
        <dbReference type="RuleBase" id="RU365068"/>
    </source>
</evidence>
<name>A0A8J2RN73_9CRUS</name>
<accession>A0A8J2RN73</accession>
<dbReference type="PROSITE" id="PS51192">
    <property type="entry name" value="HELICASE_ATP_BIND_1"/>
    <property type="match status" value="1"/>
</dbReference>
<dbReference type="SMART" id="SM00487">
    <property type="entry name" value="DEXDc"/>
    <property type="match status" value="1"/>
</dbReference>
<feature type="compositionally biased region" description="Basic and acidic residues" evidence="6">
    <location>
        <begin position="7"/>
        <end position="24"/>
    </location>
</feature>
<dbReference type="GO" id="GO:0003724">
    <property type="term" value="F:RNA helicase activity"/>
    <property type="evidence" value="ECO:0007669"/>
    <property type="project" value="UniProtKB-EC"/>
</dbReference>
<dbReference type="OrthoDB" id="4310724at2759"/>
<evidence type="ECO:0000256" key="3">
    <source>
        <dbReference type="ARBA" id="ARBA00022840"/>
    </source>
</evidence>
<dbReference type="InterPro" id="IPR014001">
    <property type="entry name" value="Helicase_ATP-bd"/>
</dbReference>
<feature type="domain" description="Helicase ATP-binding" evidence="7">
    <location>
        <begin position="64"/>
        <end position="326"/>
    </location>
</feature>
<comment type="function">
    <text evidence="5">RNA helicase.</text>
</comment>
<gene>
    <name evidence="9" type="ORF">DGAL_LOCUS7608</name>
</gene>
<evidence type="ECO:0000256" key="4">
    <source>
        <dbReference type="ARBA" id="ARBA00022884"/>
    </source>
</evidence>
<dbReference type="Gene3D" id="3.40.50.300">
    <property type="entry name" value="P-loop containing nucleotide triphosphate hydrolases"/>
    <property type="match status" value="2"/>
</dbReference>
<dbReference type="GO" id="GO:0005524">
    <property type="term" value="F:ATP binding"/>
    <property type="evidence" value="ECO:0007669"/>
    <property type="project" value="UniProtKB-UniRule"/>
</dbReference>
<evidence type="ECO:0000256" key="1">
    <source>
        <dbReference type="ARBA" id="ARBA00022741"/>
    </source>
</evidence>
<feature type="region of interest" description="Disordered" evidence="6">
    <location>
        <begin position="1"/>
        <end position="24"/>
    </location>
</feature>
<dbReference type="GO" id="GO:0003723">
    <property type="term" value="F:RNA binding"/>
    <property type="evidence" value="ECO:0007669"/>
    <property type="project" value="UniProtKB-UniRule"/>
</dbReference>
<dbReference type="InterPro" id="IPR001650">
    <property type="entry name" value="Helicase_C-like"/>
</dbReference>
<organism evidence="9 10">
    <name type="scientific">Daphnia galeata</name>
    <dbReference type="NCBI Taxonomy" id="27404"/>
    <lineage>
        <taxon>Eukaryota</taxon>
        <taxon>Metazoa</taxon>
        <taxon>Ecdysozoa</taxon>
        <taxon>Arthropoda</taxon>
        <taxon>Crustacea</taxon>
        <taxon>Branchiopoda</taxon>
        <taxon>Diplostraca</taxon>
        <taxon>Cladocera</taxon>
        <taxon>Anomopoda</taxon>
        <taxon>Daphniidae</taxon>
        <taxon>Daphnia</taxon>
    </lineage>
</organism>
<comment type="domain">
    <text evidence="5">The Q motif is unique to and characteristic of the DEAD box family of RNA helicases and controls ATP binding and hydrolysis.</text>
</comment>
<dbReference type="PROSITE" id="PS51194">
    <property type="entry name" value="HELICASE_CTER"/>
    <property type="match status" value="1"/>
</dbReference>
<keyword evidence="1 5" id="KW-0547">Nucleotide-binding</keyword>
<keyword evidence="4 5" id="KW-0694">RNA-binding</keyword>
<feature type="region of interest" description="Disordered" evidence="6">
    <location>
        <begin position="105"/>
        <end position="155"/>
    </location>
</feature>
<proteinExistence type="inferred from homology"/>
<dbReference type="InterPro" id="IPR027417">
    <property type="entry name" value="P-loop_NTPase"/>
</dbReference>
<dbReference type="Pfam" id="PF00271">
    <property type="entry name" value="Helicase_C"/>
    <property type="match status" value="1"/>
</dbReference>
<evidence type="ECO:0000259" key="8">
    <source>
        <dbReference type="PROSITE" id="PS51194"/>
    </source>
</evidence>
<comment type="catalytic activity">
    <reaction evidence="5">
        <text>ATP + H2O = ADP + phosphate + H(+)</text>
        <dbReference type="Rhea" id="RHEA:13065"/>
        <dbReference type="ChEBI" id="CHEBI:15377"/>
        <dbReference type="ChEBI" id="CHEBI:15378"/>
        <dbReference type="ChEBI" id="CHEBI:30616"/>
        <dbReference type="ChEBI" id="CHEBI:43474"/>
        <dbReference type="ChEBI" id="CHEBI:456216"/>
        <dbReference type="EC" id="3.6.4.13"/>
    </reaction>
</comment>
<dbReference type="EC" id="3.6.4.13" evidence="5"/>
<dbReference type="CDD" id="cd18787">
    <property type="entry name" value="SF2_C_DEAD"/>
    <property type="match status" value="1"/>
</dbReference>
<dbReference type="SMART" id="SM00490">
    <property type="entry name" value="HELICc"/>
    <property type="match status" value="1"/>
</dbReference>
<keyword evidence="10" id="KW-1185">Reference proteome</keyword>
<dbReference type="GO" id="GO:0016787">
    <property type="term" value="F:hydrolase activity"/>
    <property type="evidence" value="ECO:0007669"/>
    <property type="project" value="UniProtKB-KW"/>
</dbReference>
<sequence>MMTEESEINKEKKDEKDKDDKNEPFEITPDMIIWKAMYLPDPLVRAVWELGFQNPTAIQLACLPTAIKGRKDVVGAAETGSGKTLAFGIPILTGILKDKEFELKKQKQNEKESDDSDESNDQSHTSNKKKCIEKKGTVAAEEDSDDSEEMGQMEDFGGGIGRVRVFDIVELGNQKAKIVKGQKKLRALIITPTRELAVQIEKHLKAIAKYTDISICLVIGGMAAPKQERLLSRGPDIVIGTPGRLWEMIESGNSHLSQINDIRYLALDETDRLLEKGHFAEVRTLLEHINKDETKKRWRQNFVFSATLTLAHDLPNRLGNLKSKKKKEAMKLDKLLTLVGVRPKAKIVDLTTEVRSLKPASLSEMKLYSATVEDKDYYLYYFLRHNPGRTLVFCNSINNVRRLASVFTLLETNPLPLHAQMHQKQRLKHLERFSSQDNALLIATDVAARGLDIPYVQHVVHFQVPRTSENYVHRSGRTARASREGTSLILIEPEEATTYRKLCSTLKKDKNDLPDYDVDMRIFAAIKQRVNLAKAIESLEHRTKRERSDKSWMKQMAEEADLLISESDEDSDSGGTAQSHSQLLTELKNKRKELSTLLARPLKRSANRKSTLYKEKCTVQCQVIIPKSLKAVKLVRFQYSTQNSGWKALETILKLT</sequence>
<dbReference type="EMBL" id="CAKKLH010000150">
    <property type="protein sequence ID" value="CAH0104694.1"/>
    <property type="molecule type" value="Genomic_DNA"/>
</dbReference>
<dbReference type="Pfam" id="PF00270">
    <property type="entry name" value="DEAD"/>
    <property type="match status" value="1"/>
</dbReference>
<protein>
    <recommendedName>
        <fullName evidence="5">ATP-dependent RNA helicase</fullName>
        <ecNumber evidence="5">3.6.4.13</ecNumber>
    </recommendedName>
</protein>
<evidence type="ECO:0000256" key="2">
    <source>
        <dbReference type="ARBA" id="ARBA00022801"/>
    </source>
</evidence>
<dbReference type="CDD" id="cd17946">
    <property type="entry name" value="DEADc_DDX24"/>
    <property type="match status" value="1"/>
</dbReference>
<dbReference type="Proteomes" id="UP000789390">
    <property type="component" value="Unassembled WGS sequence"/>
</dbReference>
<dbReference type="AlphaFoldDB" id="A0A8J2RN73"/>
<comment type="similarity">
    <text evidence="5">Belongs to the DEAD box helicase family.</text>
</comment>
<comment type="caution">
    <text evidence="9">The sequence shown here is derived from an EMBL/GenBank/DDBJ whole genome shotgun (WGS) entry which is preliminary data.</text>
</comment>
<dbReference type="InterPro" id="IPR011545">
    <property type="entry name" value="DEAD/DEAH_box_helicase_dom"/>
</dbReference>
<keyword evidence="5" id="KW-0347">Helicase</keyword>
<dbReference type="SUPFAM" id="SSF52540">
    <property type="entry name" value="P-loop containing nucleoside triphosphate hydrolases"/>
    <property type="match status" value="2"/>
</dbReference>
<reference evidence="9" key="1">
    <citation type="submission" date="2021-11" db="EMBL/GenBank/DDBJ databases">
        <authorList>
            <person name="Schell T."/>
        </authorList>
    </citation>
    <scope>NUCLEOTIDE SEQUENCE</scope>
    <source>
        <strain evidence="9">M5</strain>
    </source>
</reference>
<evidence type="ECO:0000313" key="9">
    <source>
        <dbReference type="EMBL" id="CAH0104694.1"/>
    </source>
</evidence>
<feature type="compositionally biased region" description="Acidic residues" evidence="6">
    <location>
        <begin position="140"/>
        <end position="152"/>
    </location>
</feature>
<evidence type="ECO:0000259" key="7">
    <source>
        <dbReference type="PROSITE" id="PS51192"/>
    </source>
</evidence>
<evidence type="ECO:0000256" key="6">
    <source>
        <dbReference type="SAM" id="MobiDB-lite"/>
    </source>
</evidence>
<evidence type="ECO:0000313" key="10">
    <source>
        <dbReference type="Proteomes" id="UP000789390"/>
    </source>
</evidence>